<dbReference type="Gene3D" id="1.20.1720.10">
    <property type="entry name" value="Multidrug resistance protein D"/>
    <property type="match status" value="1"/>
</dbReference>
<evidence type="ECO:0000256" key="1">
    <source>
        <dbReference type="ARBA" id="ARBA00004651"/>
    </source>
</evidence>
<dbReference type="Gene3D" id="1.20.1250.20">
    <property type="entry name" value="MFS general substrate transporter like domains"/>
    <property type="match status" value="1"/>
</dbReference>
<evidence type="ECO:0000256" key="5">
    <source>
        <dbReference type="ARBA" id="ARBA00022692"/>
    </source>
</evidence>
<dbReference type="EMBL" id="BAAAZG010000002">
    <property type="protein sequence ID" value="GAA4060313.1"/>
    <property type="molecule type" value="Genomic_DNA"/>
</dbReference>
<proteinExistence type="inferred from homology"/>
<feature type="transmembrane region" description="Helical" evidence="8">
    <location>
        <begin position="344"/>
        <end position="363"/>
    </location>
</feature>
<keyword evidence="6 8" id="KW-1133">Transmembrane helix</keyword>
<dbReference type="SUPFAM" id="SSF103473">
    <property type="entry name" value="MFS general substrate transporter"/>
    <property type="match status" value="1"/>
</dbReference>
<gene>
    <name evidence="10" type="ORF">GCM10022214_11270</name>
</gene>
<dbReference type="Proteomes" id="UP001500683">
    <property type="component" value="Unassembled WGS sequence"/>
</dbReference>
<feature type="transmembrane region" description="Helical" evidence="8">
    <location>
        <begin position="311"/>
        <end position="332"/>
    </location>
</feature>
<feature type="transmembrane region" description="Helical" evidence="8">
    <location>
        <begin position="115"/>
        <end position="137"/>
    </location>
</feature>
<evidence type="ECO:0000256" key="4">
    <source>
        <dbReference type="ARBA" id="ARBA00022475"/>
    </source>
</evidence>
<dbReference type="PROSITE" id="PS50850">
    <property type="entry name" value="MFS"/>
    <property type="match status" value="1"/>
</dbReference>
<feature type="transmembrane region" description="Helical" evidence="8">
    <location>
        <begin position="283"/>
        <end position="305"/>
    </location>
</feature>
<organism evidence="10 11">
    <name type="scientific">Actinomadura miaoliensis</name>
    <dbReference type="NCBI Taxonomy" id="430685"/>
    <lineage>
        <taxon>Bacteria</taxon>
        <taxon>Bacillati</taxon>
        <taxon>Actinomycetota</taxon>
        <taxon>Actinomycetes</taxon>
        <taxon>Streptosporangiales</taxon>
        <taxon>Thermomonosporaceae</taxon>
        <taxon>Actinomadura</taxon>
    </lineage>
</organism>
<dbReference type="RefSeq" id="WP_344941693.1">
    <property type="nucleotide sequence ID" value="NZ_BAAAZG010000002.1"/>
</dbReference>
<evidence type="ECO:0000256" key="6">
    <source>
        <dbReference type="ARBA" id="ARBA00022989"/>
    </source>
</evidence>
<feature type="transmembrane region" description="Helical" evidence="8">
    <location>
        <begin position="241"/>
        <end position="262"/>
    </location>
</feature>
<dbReference type="InterPro" id="IPR011701">
    <property type="entry name" value="MFS"/>
</dbReference>
<feature type="transmembrane region" description="Helical" evidence="8">
    <location>
        <begin position="20"/>
        <end position="42"/>
    </location>
</feature>
<dbReference type="PANTHER" id="PTHR42718">
    <property type="entry name" value="MAJOR FACILITATOR SUPERFAMILY MULTIDRUG TRANSPORTER MFSC"/>
    <property type="match status" value="1"/>
</dbReference>
<feature type="transmembrane region" description="Helical" evidence="8">
    <location>
        <begin position="90"/>
        <end position="109"/>
    </location>
</feature>
<comment type="similarity">
    <text evidence="2">Belongs to the major facilitator superfamily. EmrB family.</text>
</comment>
<evidence type="ECO:0000256" key="7">
    <source>
        <dbReference type="ARBA" id="ARBA00023136"/>
    </source>
</evidence>
<feature type="transmembrane region" description="Helical" evidence="8">
    <location>
        <begin position="176"/>
        <end position="199"/>
    </location>
</feature>
<accession>A0ABP7V5X2</accession>
<dbReference type="PRINTS" id="PR01036">
    <property type="entry name" value="TCRTETB"/>
</dbReference>
<dbReference type="CDD" id="cd17503">
    <property type="entry name" value="MFS_LmrB_MDR_like"/>
    <property type="match status" value="1"/>
</dbReference>
<evidence type="ECO:0000313" key="11">
    <source>
        <dbReference type="Proteomes" id="UP001500683"/>
    </source>
</evidence>
<dbReference type="InterPro" id="IPR020846">
    <property type="entry name" value="MFS_dom"/>
</dbReference>
<keyword evidence="4" id="KW-1003">Cell membrane</keyword>
<evidence type="ECO:0000256" key="8">
    <source>
        <dbReference type="SAM" id="Phobius"/>
    </source>
</evidence>
<feature type="transmembrane region" description="Helical" evidence="8">
    <location>
        <begin position="470"/>
        <end position="487"/>
    </location>
</feature>
<dbReference type="PANTHER" id="PTHR42718:SF9">
    <property type="entry name" value="MAJOR FACILITATOR SUPERFAMILY MULTIDRUG TRANSPORTER MFSC"/>
    <property type="match status" value="1"/>
</dbReference>
<dbReference type="Pfam" id="PF07690">
    <property type="entry name" value="MFS_1"/>
    <property type="match status" value="1"/>
</dbReference>
<sequence length="499" mass="51477">MTTATSPATSDGTASRARPAPLAIALVLVLGSIMVTLDQTVVNVAVNRLSQDFAVPLATLQWVITGYSLALGAVIPVTAWAAGRFGAKRLYLLAIVLFGAGSLLAGTAWNIESLIAFRVLQGLGGGMVMPLGMTILLRAAPPDRLGRLMSTLGLAILVGPLAGPVLGGWLVDEVSWRWMFFLNVPIGFLVVLLGLRVFPRDEPGPVRALDVPGLLLLSPGLAALIYGVTSGGERGEFAAPGVWVPLLLGGTLVAAFVLRALTARHPLIDLRLFRRRSFATASGVLTLFATGYFGSMLLLPLYLQVVRGESATAAGLLGAPLALASGTSMQITGRLIDRVGPRRIVVAGAALAACGFALVVAQLSADVPYWRLCAALVLVGLGGGATMMPTMTAASAGMPRDLAPAVSTTVSLVNTTVGAIGTAVASVLLTAAMAARVPAAEGGLQSLHALPPDALAEAAPGLADAFQHTYVWAVVMTALAVVPALLLPRRDEFRRGVSR</sequence>
<evidence type="ECO:0000313" key="10">
    <source>
        <dbReference type="EMBL" id="GAA4060313.1"/>
    </source>
</evidence>
<feature type="transmembrane region" description="Helical" evidence="8">
    <location>
        <begin position="369"/>
        <end position="391"/>
    </location>
</feature>
<dbReference type="InterPro" id="IPR036259">
    <property type="entry name" value="MFS_trans_sf"/>
</dbReference>
<feature type="transmembrane region" description="Helical" evidence="8">
    <location>
        <begin position="211"/>
        <end position="229"/>
    </location>
</feature>
<keyword evidence="11" id="KW-1185">Reference proteome</keyword>
<feature type="transmembrane region" description="Helical" evidence="8">
    <location>
        <begin position="149"/>
        <end position="170"/>
    </location>
</feature>
<feature type="domain" description="Major facilitator superfamily (MFS) profile" evidence="9">
    <location>
        <begin position="24"/>
        <end position="492"/>
    </location>
</feature>
<name>A0ABP7V5X2_9ACTN</name>
<dbReference type="NCBIfam" id="TIGR00711">
    <property type="entry name" value="efflux_EmrB"/>
    <property type="match status" value="1"/>
</dbReference>
<comment type="caution">
    <text evidence="10">The sequence shown here is derived from an EMBL/GenBank/DDBJ whole genome shotgun (WGS) entry which is preliminary data.</text>
</comment>
<feature type="transmembrane region" description="Helical" evidence="8">
    <location>
        <begin position="412"/>
        <end position="435"/>
    </location>
</feature>
<keyword evidence="3" id="KW-0813">Transport</keyword>
<evidence type="ECO:0000259" key="9">
    <source>
        <dbReference type="PROSITE" id="PS50850"/>
    </source>
</evidence>
<comment type="subcellular location">
    <subcellularLocation>
        <location evidence="1">Cell membrane</location>
        <topology evidence="1">Multi-pass membrane protein</topology>
    </subcellularLocation>
</comment>
<keyword evidence="7 8" id="KW-0472">Membrane</keyword>
<dbReference type="InterPro" id="IPR004638">
    <property type="entry name" value="EmrB-like"/>
</dbReference>
<protein>
    <submittedName>
        <fullName evidence="10">MFS transporter</fullName>
    </submittedName>
</protein>
<reference evidence="11" key="1">
    <citation type="journal article" date="2019" name="Int. J. Syst. Evol. Microbiol.">
        <title>The Global Catalogue of Microorganisms (GCM) 10K type strain sequencing project: providing services to taxonomists for standard genome sequencing and annotation.</title>
        <authorList>
            <consortium name="The Broad Institute Genomics Platform"/>
            <consortium name="The Broad Institute Genome Sequencing Center for Infectious Disease"/>
            <person name="Wu L."/>
            <person name="Ma J."/>
        </authorList>
    </citation>
    <scope>NUCLEOTIDE SEQUENCE [LARGE SCALE GENOMIC DNA]</scope>
    <source>
        <strain evidence="11">JCM 16702</strain>
    </source>
</reference>
<keyword evidence="5 8" id="KW-0812">Transmembrane</keyword>
<evidence type="ECO:0000256" key="2">
    <source>
        <dbReference type="ARBA" id="ARBA00008537"/>
    </source>
</evidence>
<evidence type="ECO:0000256" key="3">
    <source>
        <dbReference type="ARBA" id="ARBA00022448"/>
    </source>
</evidence>
<feature type="transmembrane region" description="Helical" evidence="8">
    <location>
        <begin position="62"/>
        <end position="83"/>
    </location>
</feature>